<reference evidence="1" key="2">
    <citation type="journal article" date="2021" name="PeerJ">
        <title>Extensive microbial diversity within the chicken gut microbiome revealed by metagenomics and culture.</title>
        <authorList>
            <person name="Gilroy R."/>
            <person name="Ravi A."/>
            <person name="Getino M."/>
            <person name="Pursley I."/>
            <person name="Horton D.L."/>
            <person name="Alikhan N.F."/>
            <person name="Baker D."/>
            <person name="Gharbi K."/>
            <person name="Hall N."/>
            <person name="Watson M."/>
            <person name="Adriaenssens E.M."/>
            <person name="Foster-Nyarko E."/>
            <person name="Jarju S."/>
            <person name="Secka A."/>
            <person name="Antonio M."/>
            <person name="Oren A."/>
            <person name="Chaudhuri R.R."/>
            <person name="La Ragione R."/>
            <person name="Hildebrand F."/>
            <person name="Pallen M.J."/>
        </authorList>
    </citation>
    <scope>NUCLEOTIDE SEQUENCE</scope>
    <source>
        <strain evidence="1">6276</strain>
    </source>
</reference>
<dbReference type="AlphaFoldDB" id="A0A9D1F1R3"/>
<comment type="caution">
    <text evidence="1">The sequence shown here is derived from an EMBL/GenBank/DDBJ whole genome shotgun (WGS) entry which is preliminary data.</text>
</comment>
<accession>A0A9D1F1R3</accession>
<protein>
    <submittedName>
        <fullName evidence="1">Uncharacterized protein</fullName>
    </submittedName>
</protein>
<name>A0A9D1F1R3_9BACT</name>
<dbReference type="Proteomes" id="UP000823928">
    <property type="component" value="Unassembled WGS sequence"/>
</dbReference>
<sequence>MCDFCKEIRKVDKDRIYEDNPFESEEDEAGKLILCEVEEKVKFYGFNKYSYDIDTIYKNVDNVNFCPVCGRKL</sequence>
<gene>
    <name evidence="1" type="ORF">IAC10_12640</name>
</gene>
<evidence type="ECO:0000313" key="1">
    <source>
        <dbReference type="EMBL" id="HIS37447.1"/>
    </source>
</evidence>
<evidence type="ECO:0000313" key="2">
    <source>
        <dbReference type="Proteomes" id="UP000823928"/>
    </source>
</evidence>
<reference evidence="1" key="1">
    <citation type="submission" date="2020-10" db="EMBL/GenBank/DDBJ databases">
        <authorList>
            <person name="Gilroy R."/>
        </authorList>
    </citation>
    <scope>NUCLEOTIDE SEQUENCE</scope>
    <source>
        <strain evidence="1">6276</strain>
    </source>
</reference>
<organism evidence="1 2">
    <name type="scientific">Candidatus Scatousia excrementigallinarum</name>
    <dbReference type="NCBI Taxonomy" id="2840935"/>
    <lineage>
        <taxon>Bacteria</taxon>
        <taxon>Candidatus Scatousia</taxon>
    </lineage>
</organism>
<proteinExistence type="predicted"/>
<dbReference type="EMBL" id="DVIU01000258">
    <property type="protein sequence ID" value="HIS37447.1"/>
    <property type="molecule type" value="Genomic_DNA"/>
</dbReference>